<evidence type="ECO:0000313" key="2">
    <source>
        <dbReference type="EMBL" id="KEO98610.1"/>
    </source>
</evidence>
<protein>
    <recommendedName>
        <fullName evidence="4">Outer membrane protein</fullName>
    </recommendedName>
</protein>
<reference evidence="2 3" key="1">
    <citation type="submission" date="2014-04" db="EMBL/GenBank/DDBJ databases">
        <title>A comprehensive comparison of genomes of Erythrobacter spp. Strains.</title>
        <authorList>
            <person name="Zheng Q."/>
        </authorList>
    </citation>
    <scope>NUCLEOTIDE SEQUENCE [LARGE SCALE GENOMIC DNA]</scope>
    <source>
        <strain evidence="2 3">DSM 8509</strain>
    </source>
</reference>
<dbReference type="EMBL" id="JMIX01000003">
    <property type="protein sequence ID" value="KEO98610.1"/>
    <property type="molecule type" value="Genomic_DNA"/>
</dbReference>
<dbReference type="AlphaFoldDB" id="A0A074N127"/>
<dbReference type="InterPro" id="IPR024930">
    <property type="entry name" value="Skp_dom_sf"/>
</dbReference>
<dbReference type="GO" id="GO:0051082">
    <property type="term" value="F:unfolded protein binding"/>
    <property type="evidence" value="ECO:0007669"/>
    <property type="project" value="InterPro"/>
</dbReference>
<dbReference type="SMART" id="SM00935">
    <property type="entry name" value="OmpH"/>
    <property type="match status" value="1"/>
</dbReference>
<dbReference type="KEGG" id="elq:Ga0102493_112906"/>
<accession>A0A074N127</accession>
<evidence type="ECO:0000313" key="3">
    <source>
        <dbReference type="Proteomes" id="UP000027866"/>
    </source>
</evidence>
<evidence type="ECO:0000256" key="1">
    <source>
        <dbReference type="SAM" id="SignalP"/>
    </source>
</evidence>
<dbReference type="InterPro" id="IPR018247">
    <property type="entry name" value="EF_Hand_1_Ca_BS"/>
</dbReference>
<proteinExistence type="predicted"/>
<feature type="signal peptide" evidence="1">
    <location>
        <begin position="1"/>
        <end position="25"/>
    </location>
</feature>
<keyword evidence="1" id="KW-0732">Signal</keyword>
<evidence type="ECO:0008006" key="4">
    <source>
        <dbReference type="Google" id="ProtNLM"/>
    </source>
</evidence>
<keyword evidence="3" id="KW-1185">Reference proteome</keyword>
<sequence length="231" mass="25259">MKPIVTFLASAGLAFGALAATPAFAQVEGKIATADRTRSLIGTTALQNAFQQIETTYSAQIEQLRTKQQQRQALLKQFDTNGDNEIDDAEYQAVESSPQFGTLQTLDQELTQLSNQIELARVFVVEQIAQQYAPALREVVEQQQIQLVLNPGALAVPSQEADITQAIVTSLNAKVPSVGVVPPQGYQPSRQGVQLTQDIEQTLQVISLLRQQQQQQQQGQQPANPQVPQGR</sequence>
<dbReference type="PATRIC" id="fig|39960.10.peg.2004"/>
<gene>
    <name evidence="2" type="ORF">EH32_05755</name>
</gene>
<dbReference type="OrthoDB" id="7427936at2"/>
<organism evidence="2 3">
    <name type="scientific">Erythrobacter litoralis</name>
    <dbReference type="NCBI Taxonomy" id="39960"/>
    <lineage>
        <taxon>Bacteria</taxon>
        <taxon>Pseudomonadati</taxon>
        <taxon>Pseudomonadota</taxon>
        <taxon>Alphaproteobacteria</taxon>
        <taxon>Sphingomonadales</taxon>
        <taxon>Erythrobacteraceae</taxon>
        <taxon>Erythrobacter/Porphyrobacter group</taxon>
        <taxon>Erythrobacter</taxon>
    </lineage>
</organism>
<name>A0A074N127_9SPHN</name>
<dbReference type="Pfam" id="PF03938">
    <property type="entry name" value="OmpH"/>
    <property type="match status" value="1"/>
</dbReference>
<dbReference type="Gene3D" id="3.30.910.20">
    <property type="entry name" value="Skp domain"/>
    <property type="match status" value="1"/>
</dbReference>
<dbReference type="RefSeq" id="WP_034900854.1">
    <property type="nucleotide sequence ID" value="NZ_CP017057.1"/>
</dbReference>
<feature type="chain" id="PRO_5001697460" description="Outer membrane protein" evidence="1">
    <location>
        <begin position="26"/>
        <end position="231"/>
    </location>
</feature>
<dbReference type="Proteomes" id="UP000027866">
    <property type="component" value="Unassembled WGS sequence"/>
</dbReference>
<dbReference type="SUPFAM" id="SSF111384">
    <property type="entry name" value="OmpH-like"/>
    <property type="match status" value="1"/>
</dbReference>
<dbReference type="PROSITE" id="PS00018">
    <property type="entry name" value="EF_HAND_1"/>
    <property type="match status" value="1"/>
</dbReference>
<comment type="caution">
    <text evidence="2">The sequence shown here is derived from an EMBL/GenBank/DDBJ whole genome shotgun (WGS) entry which is preliminary data.</text>
</comment>
<dbReference type="InterPro" id="IPR005632">
    <property type="entry name" value="Chaperone_Skp"/>
</dbReference>